<gene>
    <name evidence="3" type="ORF">CP960_11895</name>
</gene>
<dbReference type="SUPFAM" id="SSF50486">
    <property type="entry name" value="FMT C-terminal domain-like"/>
    <property type="match status" value="1"/>
</dbReference>
<dbReference type="CDD" id="cd06558">
    <property type="entry name" value="crotonase-like"/>
    <property type="match status" value="1"/>
</dbReference>
<dbReference type="EMBL" id="NXIF01000049">
    <property type="protein sequence ID" value="PKI79952.1"/>
    <property type="molecule type" value="Genomic_DNA"/>
</dbReference>
<sequence length="549" mass="63540">MRVLLLISSFNSLSQKVYVRLKEKNYTVSIKYAIDDELMIKEVQRFKPDIILCPFLNKFVPKQIFQNIPTFIVHPGVIGDRGSNSLDLAILENKKTWGVVVLKADENFDGGDIYSYENFLMPQNKSKASIYRNEVTNCAIKAIDELFKNLKNSKFTPKKQILNPIHKKVTQEDRKINWQEDSSEVIIRKINASDSSPGVEEILLGKQCYLYNAILEDELKAEPKQIVAKRDNAICIGTIDKAIWITHLKEKNYFKLPATYVLKDRLKGIKEQRLPLVLHEHKNTFYELRVNIENEVAYLYFNFHNAAMSTSQCIRLKYAIDYLKQECKVLVLMGAEDFFCNGIHLNILEDSKKQGEDGWSNINAINDVVKSIIFSPEIITVTSFGKNAGAGGVFLGIVSDFVIINEQVVLNPHYKTLGLTGSEYHTYSLPKRVGKQKAKEIIDKCLPIGSKDAKKIGLVDKVFKSETYENNLKNFCENLIEDFDWYYDFCEKKEEYLNENTEYINSCKHKELKVMYEQFWNKNSKFHTLRKQFVYKKTALKTPKRLKEI</sequence>
<dbReference type="Pfam" id="PF00551">
    <property type="entry name" value="Formyl_trans_N"/>
    <property type="match status" value="1"/>
</dbReference>
<evidence type="ECO:0000313" key="4">
    <source>
        <dbReference type="Proteomes" id="UP000233248"/>
    </source>
</evidence>
<dbReference type="InterPro" id="IPR029045">
    <property type="entry name" value="ClpP/crotonase-like_dom_sf"/>
</dbReference>
<reference evidence="3 4" key="1">
    <citation type="submission" date="2017-09" db="EMBL/GenBank/DDBJ databases">
        <title>Genomics of the genus Arcobacter.</title>
        <authorList>
            <person name="Perez-Cataluna A."/>
            <person name="Figueras M.J."/>
            <person name="Salas-Masso N."/>
        </authorList>
    </citation>
    <scope>NUCLEOTIDE SEQUENCE [LARGE SCALE GENOMIC DNA]</scope>
    <source>
        <strain evidence="3 4">DSM 18005</strain>
    </source>
</reference>
<dbReference type="Gene3D" id="3.90.226.10">
    <property type="entry name" value="2-enoyl-CoA Hydratase, Chain A, domain 1"/>
    <property type="match status" value="1"/>
</dbReference>
<accession>A0A2N1J088</accession>
<dbReference type="SUPFAM" id="SSF53328">
    <property type="entry name" value="Formyltransferase"/>
    <property type="match status" value="1"/>
</dbReference>
<organism evidence="3 4">
    <name type="scientific">Malaciobacter halophilus</name>
    <dbReference type="NCBI Taxonomy" id="197482"/>
    <lineage>
        <taxon>Bacteria</taxon>
        <taxon>Pseudomonadati</taxon>
        <taxon>Campylobacterota</taxon>
        <taxon>Epsilonproteobacteria</taxon>
        <taxon>Campylobacterales</taxon>
        <taxon>Arcobacteraceae</taxon>
        <taxon>Malaciobacter</taxon>
    </lineage>
</organism>
<dbReference type="RefSeq" id="WP_101185706.1">
    <property type="nucleotide sequence ID" value="NZ_CP031218.1"/>
</dbReference>
<name>A0A2N1J088_9BACT</name>
<evidence type="ECO:0000313" key="3">
    <source>
        <dbReference type="EMBL" id="PKI79952.1"/>
    </source>
</evidence>
<protein>
    <submittedName>
        <fullName evidence="3">Hydrogenase</fullName>
    </submittedName>
</protein>
<feature type="domain" description="Formyl transferase C-terminal" evidence="2">
    <location>
        <begin position="168"/>
        <end position="256"/>
    </location>
</feature>
<comment type="caution">
    <text evidence="3">The sequence shown here is derived from an EMBL/GenBank/DDBJ whole genome shotgun (WGS) entry which is preliminary data.</text>
</comment>
<dbReference type="InterPro" id="IPR011034">
    <property type="entry name" value="Formyl_transferase-like_C_sf"/>
</dbReference>
<dbReference type="InterPro" id="IPR002376">
    <property type="entry name" value="Formyl_transf_N"/>
</dbReference>
<dbReference type="Proteomes" id="UP000233248">
    <property type="component" value="Unassembled WGS sequence"/>
</dbReference>
<dbReference type="CDD" id="cd08650">
    <property type="entry name" value="FMT_core_HypX_N"/>
    <property type="match status" value="1"/>
</dbReference>
<dbReference type="PANTHER" id="PTHR43388">
    <property type="entry name" value="HYDROGENASE MATURATION FACTOR HOXX"/>
    <property type="match status" value="1"/>
</dbReference>
<dbReference type="SUPFAM" id="SSF52096">
    <property type="entry name" value="ClpP/crotonase"/>
    <property type="match status" value="1"/>
</dbReference>
<dbReference type="PANTHER" id="PTHR43388:SF1">
    <property type="entry name" value="HYDROGENASE MATURATION FACTOR HOXX"/>
    <property type="match status" value="1"/>
</dbReference>
<evidence type="ECO:0000259" key="2">
    <source>
        <dbReference type="Pfam" id="PF02911"/>
    </source>
</evidence>
<dbReference type="InterPro" id="IPR036477">
    <property type="entry name" value="Formyl_transf_N_sf"/>
</dbReference>
<dbReference type="Gene3D" id="3.40.50.12230">
    <property type="match status" value="1"/>
</dbReference>
<dbReference type="Pfam" id="PF00378">
    <property type="entry name" value="ECH_1"/>
    <property type="match status" value="1"/>
</dbReference>
<dbReference type="CDD" id="cd08701">
    <property type="entry name" value="FMT_C_HypX"/>
    <property type="match status" value="1"/>
</dbReference>
<dbReference type="KEGG" id="ahs:AHALO_1119"/>
<dbReference type="InterPro" id="IPR009188">
    <property type="entry name" value="NiFe-hyd_mat_HypX/HoxX"/>
</dbReference>
<feature type="domain" description="Formyl transferase N-terminal" evidence="1">
    <location>
        <begin position="35"/>
        <end position="131"/>
    </location>
</feature>
<dbReference type="InterPro" id="IPR047180">
    <property type="entry name" value="HoxX-like"/>
</dbReference>
<dbReference type="InterPro" id="IPR001753">
    <property type="entry name" value="Enoyl-CoA_hydra/iso"/>
</dbReference>
<dbReference type="OrthoDB" id="580992at2"/>
<dbReference type="InterPro" id="IPR005793">
    <property type="entry name" value="Formyl_trans_C"/>
</dbReference>
<evidence type="ECO:0000259" key="1">
    <source>
        <dbReference type="Pfam" id="PF00551"/>
    </source>
</evidence>
<dbReference type="PIRSF" id="PIRSF006787">
    <property type="entry name" value="Hydrgn_mat_HoxX"/>
    <property type="match status" value="1"/>
</dbReference>
<dbReference type="AlphaFoldDB" id="A0A2N1J088"/>
<proteinExistence type="predicted"/>
<keyword evidence="4" id="KW-1185">Reference proteome</keyword>
<dbReference type="GO" id="GO:0003824">
    <property type="term" value="F:catalytic activity"/>
    <property type="evidence" value="ECO:0007669"/>
    <property type="project" value="InterPro"/>
</dbReference>
<dbReference type="Pfam" id="PF02911">
    <property type="entry name" value="Formyl_trans_C"/>
    <property type="match status" value="1"/>
</dbReference>